<dbReference type="InterPro" id="IPR036770">
    <property type="entry name" value="Ankyrin_rpt-contain_sf"/>
</dbReference>
<accession>A0AAD5XSS9</accession>
<proteinExistence type="predicted"/>
<evidence type="ECO:0000313" key="3">
    <source>
        <dbReference type="Proteomes" id="UP001211065"/>
    </source>
</evidence>
<dbReference type="AlphaFoldDB" id="A0AAD5XSS9"/>
<feature type="region of interest" description="Disordered" evidence="1">
    <location>
        <begin position="256"/>
        <end position="284"/>
    </location>
</feature>
<protein>
    <submittedName>
        <fullName evidence="2">Uncharacterized protein</fullName>
    </submittedName>
</protein>
<evidence type="ECO:0000313" key="2">
    <source>
        <dbReference type="EMBL" id="KAJ3207278.1"/>
    </source>
</evidence>
<organism evidence="2 3">
    <name type="scientific">Clydaea vesicula</name>
    <dbReference type="NCBI Taxonomy" id="447962"/>
    <lineage>
        <taxon>Eukaryota</taxon>
        <taxon>Fungi</taxon>
        <taxon>Fungi incertae sedis</taxon>
        <taxon>Chytridiomycota</taxon>
        <taxon>Chytridiomycota incertae sedis</taxon>
        <taxon>Chytridiomycetes</taxon>
        <taxon>Lobulomycetales</taxon>
        <taxon>Lobulomycetaceae</taxon>
        <taxon>Clydaea</taxon>
    </lineage>
</organism>
<feature type="non-terminal residue" evidence="2">
    <location>
        <position position="322"/>
    </location>
</feature>
<dbReference type="SUPFAM" id="SSF48403">
    <property type="entry name" value="Ankyrin repeat"/>
    <property type="match status" value="1"/>
</dbReference>
<evidence type="ECO:0000256" key="1">
    <source>
        <dbReference type="SAM" id="MobiDB-lite"/>
    </source>
</evidence>
<dbReference type="EMBL" id="JADGJW010001066">
    <property type="protein sequence ID" value="KAJ3207278.1"/>
    <property type="molecule type" value="Genomic_DNA"/>
</dbReference>
<gene>
    <name evidence="2" type="ORF">HK099_000309</name>
</gene>
<reference evidence="2" key="1">
    <citation type="submission" date="2020-05" db="EMBL/GenBank/DDBJ databases">
        <title>Phylogenomic resolution of chytrid fungi.</title>
        <authorList>
            <person name="Stajich J.E."/>
            <person name="Amses K."/>
            <person name="Simmons R."/>
            <person name="Seto K."/>
            <person name="Myers J."/>
            <person name="Bonds A."/>
            <person name="Quandt C.A."/>
            <person name="Barry K."/>
            <person name="Liu P."/>
            <person name="Grigoriev I."/>
            <person name="Longcore J.E."/>
            <person name="James T.Y."/>
        </authorList>
    </citation>
    <scope>NUCLEOTIDE SEQUENCE</scope>
    <source>
        <strain evidence="2">JEL0476</strain>
    </source>
</reference>
<name>A0AAD5XSS9_9FUNG</name>
<dbReference type="Proteomes" id="UP001211065">
    <property type="component" value="Unassembled WGS sequence"/>
</dbReference>
<feature type="compositionally biased region" description="Basic and acidic residues" evidence="1">
    <location>
        <begin position="264"/>
        <end position="276"/>
    </location>
</feature>
<comment type="caution">
    <text evidence="2">The sequence shown here is derived from an EMBL/GenBank/DDBJ whole genome shotgun (WGS) entry which is preliminary data.</text>
</comment>
<sequence>ELISRGANSEFPNFIPKNLISISELHFPDNSRKVLLPFTPLCAASVMEHFLVMEYLCKQNITSVNSYGDIALFFTAMAEKVESIKLLMKLGSKIQGGVLNPLTVACRLNNEDLLKNLLFPSLSETENNNLVDLTLIRDALIESLKLDSKNLVQLLIEKFIEKKNFNKNFLEQVRVILDLFKTYSLTDSNCSKLGLELFKFDCFDLEEEFSFFFGDVTSNSCDMNDLNEITTRKTKKLKKKKKKIYNSCNQYLKNKKEDEEEQQEKEIVFDNKNESSEREEETEENLQCCSDFTLSPFVDLINSPLQKFDDEYCTWTENDWTF</sequence>
<keyword evidence="3" id="KW-1185">Reference proteome</keyword>
<dbReference type="Gene3D" id="1.25.40.20">
    <property type="entry name" value="Ankyrin repeat-containing domain"/>
    <property type="match status" value="1"/>
</dbReference>